<dbReference type="SUPFAM" id="SSF56059">
    <property type="entry name" value="Glutathione synthetase ATP-binding domain-like"/>
    <property type="match status" value="1"/>
</dbReference>
<dbReference type="Gene3D" id="3.30.1490.20">
    <property type="entry name" value="ATP-grasp fold, A domain"/>
    <property type="match status" value="1"/>
</dbReference>
<sequence length="363" mass="38419">MVSGFPLRPGATVGIVGGGQLGRMLALAAARFGYRIAVLDPDPGCPAAQVASTMIVGPYGDGALLAQLASVSDVVSYEFENVAVEPLRKALGDTVLSPPAEALEVSQDRVVEKAFLNGIGIATAEWRAIDAPDELGHALLDLGGDCILKTRRFGYDGKGQARINAKSTFTDAFESIGKAPAILEKMVPFAFEISVIAARGRDGAIVAYDPAENVHTLGILKSSTVPGRVTGELARAAREIAGRILSHLDYVGVIGIEFFVGKDGALFVNEIAPRVHNSGHWTEAACLASQFENHVRAIAGLPLASPERHFDCVMDNLIGDDVERFDDLVAAPRSVVHLYGKSEVRRGRKMGHVTRVTPLSSGA</sequence>
<dbReference type="Gene3D" id="3.40.50.20">
    <property type="match status" value="1"/>
</dbReference>
<dbReference type="NCBIfam" id="TIGR01161">
    <property type="entry name" value="purK"/>
    <property type="match status" value="1"/>
</dbReference>
<dbReference type="GO" id="GO:0046872">
    <property type="term" value="F:metal ion binding"/>
    <property type="evidence" value="ECO:0007669"/>
    <property type="project" value="InterPro"/>
</dbReference>
<comment type="pathway">
    <text evidence="4 5">Purine metabolism; IMP biosynthesis via de novo pathway; 5-amino-1-(5-phospho-D-ribosyl)imidazole-4-carboxylate from 5-amino-1-(5-phospho-D-ribosyl)imidazole (N5-CAIR route): step 1/2.</text>
</comment>
<dbReference type="GO" id="GO:0034028">
    <property type="term" value="F:5-(carboxyamino)imidazole ribonucleotide synthase activity"/>
    <property type="evidence" value="ECO:0007669"/>
    <property type="project" value="UniProtKB-UniRule"/>
</dbReference>
<dbReference type="GO" id="GO:0005829">
    <property type="term" value="C:cytosol"/>
    <property type="evidence" value="ECO:0007669"/>
    <property type="project" value="TreeGrafter"/>
</dbReference>
<evidence type="ECO:0000256" key="4">
    <source>
        <dbReference type="HAMAP-Rule" id="MF_01928"/>
    </source>
</evidence>
<gene>
    <name evidence="4 5" type="primary">purK</name>
    <name evidence="7" type="ORF">E3C22_04045</name>
</gene>
<keyword evidence="1 4" id="KW-0547">Nucleotide-binding</keyword>
<reference evidence="7 8" key="1">
    <citation type="submission" date="2019-03" db="EMBL/GenBank/DDBJ databases">
        <title>Jiella endophytica sp. nov., a novel endophytic bacterium isolated from root of Ficus microcarpa Linn. f.</title>
        <authorList>
            <person name="Tuo L."/>
        </authorList>
    </citation>
    <scope>NUCLEOTIDE SEQUENCE [LARGE SCALE GENOMIC DNA]</scope>
    <source>
        <strain evidence="7 8">CBS5Q-3</strain>
    </source>
</reference>
<dbReference type="EC" id="6.3.4.18" evidence="4 5"/>
<dbReference type="EMBL" id="SOZD01000001">
    <property type="protein sequence ID" value="TFF27635.1"/>
    <property type="molecule type" value="Genomic_DNA"/>
</dbReference>
<keyword evidence="8" id="KW-1185">Reference proteome</keyword>
<comment type="subunit">
    <text evidence="4 5">Homodimer.</text>
</comment>
<dbReference type="Pfam" id="PF17769">
    <property type="entry name" value="PurK_C"/>
    <property type="match status" value="1"/>
</dbReference>
<dbReference type="InterPro" id="IPR011054">
    <property type="entry name" value="Rudment_hybrid_motif"/>
</dbReference>
<dbReference type="InterPro" id="IPR040686">
    <property type="entry name" value="PurK_C"/>
</dbReference>
<dbReference type="Gene3D" id="3.30.470.20">
    <property type="entry name" value="ATP-grasp fold, B domain"/>
    <property type="match status" value="1"/>
</dbReference>
<dbReference type="OrthoDB" id="9804625at2"/>
<keyword evidence="4 5" id="KW-0436">Ligase</keyword>
<comment type="function">
    <text evidence="5">Catalyzes the ATP-dependent conversion of 5-aminoimidazole ribonucleotide (AIR) and HCO(3)- to N5-carboxyaminoimidazole ribonucleotide (N5-CAIR).</text>
</comment>
<protein>
    <recommendedName>
        <fullName evidence="4 5">N5-carboxyaminoimidazole ribonucleotide synthase</fullName>
        <shortName evidence="4 5">N5-CAIR synthase</shortName>
        <ecNumber evidence="4 5">6.3.4.18</ecNumber>
    </recommendedName>
    <alternativeName>
        <fullName evidence="4 5">5-(carboxyamino)imidazole ribonucleotide synthetase</fullName>
    </alternativeName>
</protein>
<feature type="binding site" evidence="4">
    <location>
        <begin position="269"/>
        <end position="270"/>
    </location>
    <ligand>
        <name>ATP</name>
        <dbReference type="ChEBI" id="CHEBI:30616"/>
    </ligand>
</feature>
<evidence type="ECO:0000256" key="2">
    <source>
        <dbReference type="ARBA" id="ARBA00022755"/>
    </source>
</evidence>
<dbReference type="Pfam" id="PF22660">
    <property type="entry name" value="RS_preATP-grasp-like"/>
    <property type="match status" value="1"/>
</dbReference>
<comment type="similarity">
    <text evidence="4 5">Belongs to the PurK/PurT family.</text>
</comment>
<evidence type="ECO:0000256" key="5">
    <source>
        <dbReference type="RuleBase" id="RU361200"/>
    </source>
</evidence>
<evidence type="ECO:0000259" key="6">
    <source>
        <dbReference type="PROSITE" id="PS50975"/>
    </source>
</evidence>
<dbReference type="SUPFAM" id="SSF52440">
    <property type="entry name" value="PreATP-grasp domain"/>
    <property type="match status" value="1"/>
</dbReference>
<keyword evidence="2 4" id="KW-0658">Purine biosynthesis</keyword>
<comment type="catalytic activity">
    <reaction evidence="4 5">
        <text>5-amino-1-(5-phospho-beta-D-ribosyl)imidazole + hydrogencarbonate + ATP = 5-carboxyamino-1-(5-phospho-D-ribosyl)imidazole + ADP + phosphate + 2 H(+)</text>
        <dbReference type="Rhea" id="RHEA:19317"/>
        <dbReference type="ChEBI" id="CHEBI:15378"/>
        <dbReference type="ChEBI" id="CHEBI:17544"/>
        <dbReference type="ChEBI" id="CHEBI:30616"/>
        <dbReference type="ChEBI" id="CHEBI:43474"/>
        <dbReference type="ChEBI" id="CHEBI:58730"/>
        <dbReference type="ChEBI" id="CHEBI:137981"/>
        <dbReference type="ChEBI" id="CHEBI:456216"/>
        <dbReference type="EC" id="6.3.4.18"/>
    </reaction>
</comment>
<accession>A0A4Y8RTL1</accession>
<dbReference type="InterPro" id="IPR013815">
    <property type="entry name" value="ATP_grasp_subdomain_1"/>
</dbReference>
<dbReference type="UniPathway" id="UPA00074">
    <property type="reaction ID" value="UER00942"/>
</dbReference>
<comment type="caution">
    <text evidence="7">The sequence shown here is derived from an EMBL/GenBank/DDBJ whole genome shotgun (WGS) entry which is preliminary data.</text>
</comment>
<keyword evidence="3 4" id="KW-0067">ATP-binding</keyword>
<dbReference type="InterPro" id="IPR016185">
    <property type="entry name" value="PreATP-grasp_dom_sf"/>
</dbReference>
<feature type="binding site" evidence="4">
    <location>
        <position position="192"/>
    </location>
    <ligand>
        <name>ATP</name>
        <dbReference type="ChEBI" id="CHEBI:30616"/>
    </ligand>
</feature>
<dbReference type="SUPFAM" id="SSF51246">
    <property type="entry name" value="Rudiment single hybrid motif"/>
    <property type="match status" value="1"/>
</dbReference>
<name>A0A4Y8RTL1_9HYPH</name>
<proteinExistence type="inferred from homology"/>
<feature type="binding site" evidence="4">
    <location>
        <position position="215"/>
    </location>
    <ligand>
        <name>ATP</name>
        <dbReference type="ChEBI" id="CHEBI:30616"/>
    </ligand>
</feature>
<dbReference type="NCBIfam" id="NF004676">
    <property type="entry name" value="PRK06019.1-2"/>
    <property type="match status" value="1"/>
</dbReference>
<evidence type="ECO:0000256" key="3">
    <source>
        <dbReference type="ARBA" id="ARBA00022840"/>
    </source>
</evidence>
<feature type="binding site" evidence="4">
    <location>
        <begin position="154"/>
        <end position="160"/>
    </location>
    <ligand>
        <name>ATP</name>
        <dbReference type="ChEBI" id="CHEBI:30616"/>
    </ligand>
</feature>
<feature type="binding site" evidence="4">
    <location>
        <position position="109"/>
    </location>
    <ligand>
        <name>ATP</name>
        <dbReference type="ChEBI" id="CHEBI:30616"/>
    </ligand>
</feature>
<dbReference type="GO" id="GO:0005524">
    <property type="term" value="F:ATP binding"/>
    <property type="evidence" value="ECO:0007669"/>
    <property type="project" value="UniProtKB-UniRule"/>
</dbReference>
<dbReference type="PANTHER" id="PTHR11609:SF5">
    <property type="entry name" value="PHOSPHORIBOSYLAMINOIMIDAZOLE CARBOXYLASE"/>
    <property type="match status" value="1"/>
</dbReference>
<dbReference type="InterPro" id="IPR011761">
    <property type="entry name" value="ATP-grasp"/>
</dbReference>
<evidence type="ECO:0000256" key="1">
    <source>
        <dbReference type="ARBA" id="ARBA00022741"/>
    </source>
</evidence>
<dbReference type="InterPro" id="IPR005875">
    <property type="entry name" value="PurK"/>
</dbReference>
<dbReference type="GO" id="GO:0004638">
    <property type="term" value="F:phosphoribosylaminoimidazole carboxylase activity"/>
    <property type="evidence" value="ECO:0007669"/>
    <property type="project" value="InterPro"/>
</dbReference>
<dbReference type="PROSITE" id="PS50975">
    <property type="entry name" value="ATP_GRASP"/>
    <property type="match status" value="1"/>
</dbReference>
<dbReference type="NCBIfam" id="NF004679">
    <property type="entry name" value="PRK06019.1-5"/>
    <property type="match status" value="1"/>
</dbReference>
<dbReference type="HAMAP" id="MF_01928">
    <property type="entry name" value="PurK"/>
    <property type="match status" value="1"/>
</dbReference>
<dbReference type="AlphaFoldDB" id="A0A4Y8RTL1"/>
<comment type="function">
    <text evidence="4">Catalyzes the ATP-dependent conversion of 5-aminoimidazole ribonucleotide (AIR) and HCO(3)(-) to N5-carboxyaminoimidazole ribonucleotide (N5-CAIR).</text>
</comment>
<dbReference type="GO" id="GO:0006189">
    <property type="term" value="P:'de novo' IMP biosynthetic process"/>
    <property type="evidence" value="ECO:0007669"/>
    <property type="project" value="UniProtKB-UniRule"/>
</dbReference>
<dbReference type="PANTHER" id="PTHR11609">
    <property type="entry name" value="PURINE BIOSYNTHESIS PROTEIN 6/7, PUR6/7"/>
    <property type="match status" value="1"/>
</dbReference>
<dbReference type="Proteomes" id="UP000298179">
    <property type="component" value="Unassembled WGS sequence"/>
</dbReference>
<dbReference type="InterPro" id="IPR003135">
    <property type="entry name" value="ATP-grasp_carboxylate-amine"/>
</dbReference>
<feature type="domain" description="ATP-grasp" evidence="6">
    <location>
        <begin position="113"/>
        <end position="299"/>
    </location>
</feature>
<dbReference type="NCBIfam" id="NF004675">
    <property type="entry name" value="PRK06019.1-1"/>
    <property type="match status" value="1"/>
</dbReference>
<organism evidence="7 8">
    <name type="scientific">Jiella endophytica</name>
    <dbReference type="NCBI Taxonomy" id="2558362"/>
    <lineage>
        <taxon>Bacteria</taxon>
        <taxon>Pseudomonadati</taxon>
        <taxon>Pseudomonadota</taxon>
        <taxon>Alphaproteobacteria</taxon>
        <taxon>Hyphomicrobiales</taxon>
        <taxon>Aurantimonadaceae</taxon>
        <taxon>Jiella</taxon>
    </lineage>
</organism>
<feature type="binding site" evidence="4">
    <location>
        <begin position="184"/>
        <end position="187"/>
    </location>
    <ligand>
        <name>ATP</name>
        <dbReference type="ChEBI" id="CHEBI:30616"/>
    </ligand>
</feature>
<evidence type="ECO:0000313" key="7">
    <source>
        <dbReference type="EMBL" id="TFF27635.1"/>
    </source>
</evidence>
<evidence type="ECO:0000313" key="8">
    <source>
        <dbReference type="Proteomes" id="UP000298179"/>
    </source>
</evidence>
<feature type="binding site" evidence="4">
    <location>
        <position position="149"/>
    </location>
    <ligand>
        <name>ATP</name>
        <dbReference type="ChEBI" id="CHEBI:30616"/>
    </ligand>
</feature>
<dbReference type="InterPro" id="IPR054350">
    <property type="entry name" value="PurT/PurK_preATP-grasp"/>
</dbReference>
<dbReference type="Pfam" id="PF02222">
    <property type="entry name" value="ATP-grasp"/>
    <property type="match status" value="1"/>
</dbReference>